<proteinExistence type="inferred from homology"/>
<dbReference type="NCBIfam" id="TIGR01260">
    <property type="entry name" value="ATP_synt_c"/>
    <property type="match status" value="1"/>
</dbReference>
<dbReference type="CDD" id="cd18185">
    <property type="entry name" value="ATP-synt_Fo_c_ATPE"/>
    <property type="match status" value="1"/>
</dbReference>
<dbReference type="InterPro" id="IPR000454">
    <property type="entry name" value="ATP_synth_F0_csu"/>
</dbReference>
<organism evidence="16">
    <name type="scientific">marine metagenome</name>
    <dbReference type="NCBI Taxonomy" id="408172"/>
    <lineage>
        <taxon>unclassified sequences</taxon>
        <taxon>metagenomes</taxon>
        <taxon>ecological metagenomes</taxon>
    </lineage>
</organism>
<keyword evidence="8 14" id="KW-1133">Transmembrane helix</keyword>
<dbReference type="GO" id="GO:0008289">
    <property type="term" value="F:lipid binding"/>
    <property type="evidence" value="ECO:0007669"/>
    <property type="project" value="UniProtKB-KW"/>
</dbReference>
<keyword evidence="3" id="KW-0813">Transport</keyword>
<keyword evidence="4" id="KW-1003">Cell membrane</keyword>
<dbReference type="InterPro" id="IPR038662">
    <property type="entry name" value="ATP_synth_F0_csu_sf"/>
</dbReference>
<gene>
    <name evidence="16" type="ORF">METZ01_LOCUS79755</name>
</gene>
<name>A0A381UGN9_9ZZZZ</name>
<dbReference type="SUPFAM" id="SSF81333">
    <property type="entry name" value="F1F0 ATP synthase subunit C"/>
    <property type="match status" value="1"/>
</dbReference>
<keyword evidence="6 14" id="KW-0812">Transmembrane</keyword>
<keyword evidence="7" id="KW-0375">Hydrogen ion transport</keyword>
<dbReference type="NCBIfam" id="NF005363">
    <property type="entry name" value="PRK06876.1"/>
    <property type="match status" value="1"/>
</dbReference>
<evidence type="ECO:0000256" key="10">
    <source>
        <dbReference type="ARBA" id="ARBA00023121"/>
    </source>
</evidence>
<evidence type="ECO:0000256" key="2">
    <source>
        <dbReference type="ARBA" id="ARBA00006704"/>
    </source>
</evidence>
<feature type="domain" description="V-ATPase proteolipid subunit C-like" evidence="15">
    <location>
        <begin position="16"/>
        <end position="78"/>
    </location>
</feature>
<dbReference type="AlphaFoldDB" id="A0A381UGN9"/>
<reference evidence="16" key="1">
    <citation type="submission" date="2018-05" db="EMBL/GenBank/DDBJ databases">
        <authorList>
            <person name="Lanie J.A."/>
            <person name="Ng W.-L."/>
            <person name="Kazmierczak K.M."/>
            <person name="Andrzejewski T.M."/>
            <person name="Davidsen T.M."/>
            <person name="Wayne K.J."/>
            <person name="Tettelin H."/>
            <person name="Glass J.I."/>
            <person name="Rusch D."/>
            <person name="Podicherti R."/>
            <person name="Tsui H.-C.T."/>
            <person name="Winkler M.E."/>
        </authorList>
    </citation>
    <scope>NUCLEOTIDE SEQUENCE</scope>
</reference>
<protein>
    <recommendedName>
        <fullName evidence="15">V-ATPase proteolipid subunit C-like domain-containing protein</fullName>
    </recommendedName>
</protein>
<keyword evidence="5" id="KW-0138">CF(0)</keyword>
<evidence type="ECO:0000256" key="6">
    <source>
        <dbReference type="ARBA" id="ARBA00022692"/>
    </source>
</evidence>
<evidence type="ECO:0000259" key="15">
    <source>
        <dbReference type="Pfam" id="PF00137"/>
    </source>
</evidence>
<sequence length="95" mass="9669">MELATLIANVQGMTVIAVALLIGMGALGTAIGFALLGGRFLDGAARQPELVPMLRINMFIVAGLLDAVTMIGVGIALFFTFANPFVGAVEAAFGG</sequence>
<dbReference type="PROSITE" id="PS00605">
    <property type="entry name" value="ATPASE_C"/>
    <property type="match status" value="1"/>
</dbReference>
<keyword evidence="10" id="KW-0446">Lipid-binding</keyword>
<comment type="similarity">
    <text evidence="2">Belongs to the ATPase C chain family.</text>
</comment>
<dbReference type="InterPro" id="IPR035921">
    <property type="entry name" value="F/V-ATP_Csub_sf"/>
</dbReference>
<dbReference type="Pfam" id="PF00137">
    <property type="entry name" value="ATP-synt_C"/>
    <property type="match status" value="1"/>
</dbReference>
<keyword evidence="9" id="KW-0406">Ion transport</keyword>
<feature type="transmembrane region" description="Helical" evidence="14">
    <location>
        <begin position="56"/>
        <end position="79"/>
    </location>
</feature>
<feature type="transmembrane region" description="Helical" evidence="14">
    <location>
        <begin position="12"/>
        <end position="36"/>
    </location>
</feature>
<dbReference type="InterPro" id="IPR005953">
    <property type="entry name" value="ATP_synth_csu_bac/chlpt"/>
</dbReference>
<dbReference type="GO" id="GO:0005886">
    <property type="term" value="C:plasma membrane"/>
    <property type="evidence" value="ECO:0007669"/>
    <property type="project" value="UniProtKB-SubCell"/>
</dbReference>
<evidence type="ECO:0000256" key="14">
    <source>
        <dbReference type="SAM" id="Phobius"/>
    </source>
</evidence>
<evidence type="ECO:0000256" key="8">
    <source>
        <dbReference type="ARBA" id="ARBA00022989"/>
    </source>
</evidence>
<dbReference type="GO" id="GO:0015986">
    <property type="term" value="P:proton motive force-driven ATP synthesis"/>
    <property type="evidence" value="ECO:0007669"/>
    <property type="project" value="InterPro"/>
</dbReference>
<evidence type="ECO:0000256" key="1">
    <source>
        <dbReference type="ARBA" id="ARBA00004651"/>
    </source>
</evidence>
<evidence type="ECO:0000256" key="13">
    <source>
        <dbReference type="ARBA" id="ARBA00025198"/>
    </source>
</evidence>
<dbReference type="InterPro" id="IPR020537">
    <property type="entry name" value="ATP_synth_F0_csu_DDCD_BS"/>
</dbReference>
<accession>A0A381UGN9</accession>
<dbReference type="GO" id="GO:0015078">
    <property type="term" value="F:proton transmembrane transporter activity"/>
    <property type="evidence" value="ECO:0007669"/>
    <property type="project" value="InterPro"/>
</dbReference>
<dbReference type="Gene3D" id="1.20.20.10">
    <property type="entry name" value="F1F0 ATP synthase subunit C"/>
    <property type="match status" value="1"/>
</dbReference>
<evidence type="ECO:0000313" key="16">
    <source>
        <dbReference type="EMBL" id="SVA26901.1"/>
    </source>
</evidence>
<dbReference type="GO" id="GO:0033177">
    <property type="term" value="C:proton-transporting two-sector ATPase complex, proton-transporting domain"/>
    <property type="evidence" value="ECO:0007669"/>
    <property type="project" value="InterPro"/>
</dbReference>
<evidence type="ECO:0000256" key="11">
    <source>
        <dbReference type="ARBA" id="ARBA00023136"/>
    </source>
</evidence>
<keyword evidence="11 14" id="KW-0472">Membrane</keyword>
<evidence type="ECO:0000256" key="4">
    <source>
        <dbReference type="ARBA" id="ARBA00022475"/>
    </source>
</evidence>
<comment type="subcellular location">
    <subcellularLocation>
        <location evidence="1">Cell membrane</location>
        <topology evidence="1">Multi-pass membrane protein</topology>
    </subcellularLocation>
</comment>
<dbReference type="HAMAP" id="MF_01396">
    <property type="entry name" value="ATP_synth_c_bact"/>
    <property type="match status" value="1"/>
</dbReference>
<evidence type="ECO:0000256" key="3">
    <source>
        <dbReference type="ARBA" id="ARBA00022448"/>
    </source>
</evidence>
<evidence type="ECO:0000256" key="5">
    <source>
        <dbReference type="ARBA" id="ARBA00022547"/>
    </source>
</evidence>
<dbReference type="InterPro" id="IPR002379">
    <property type="entry name" value="ATPase_proteolipid_c-like_dom"/>
</dbReference>
<dbReference type="FunFam" id="1.20.20.10:FF:000002">
    <property type="entry name" value="ATP synthase subunit c"/>
    <property type="match status" value="1"/>
</dbReference>
<dbReference type="EMBL" id="UINC01006332">
    <property type="protein sequence ID" value="SVA26901.1"/>
    <property type="molecule type" value="Genomic_DNA"/>
</dbReference>
<evidence type="ECO:0000256" key="12">
    <source>
        <dbReference type="ARBA" id="ARBA00023310"/>
    </source>
</evidence>
<comment type="function">
    <text evidence="13">F(1)F(0) ATP synthase produces ATP from ADP in the presence of a proton or sodium gradient. F-type ATPases consist of two structural domains, F(1) containing the extramembraneous catalytic core and F(0) containing the membrane proton channel, linked together by a central stalk and a peripheral stalk. During catalysis, ATP synthesis in the catalytic domain of F(1) is coupled via a rotary mechanism of the central stalk subunits to proton translocation.</text>
</comment>
<evidence type="ECO:0000256" key="7">
    <source>
        <dbReference type="ARBA" id="ARBA00022781"/>
    </source>
</evidence>
<dbReference type="GO" id="GO:0045259">
    <property type="term" value="C:proton-transporting ATP synthase complex"/>
    <property type="evidence" value="ECO:0007669"/>
    <property type="project" value="UniProtKB-KW"/>
</dbReference>
<evidence type="ECO:0000256" key="9">
    <source>
        <dbReference type="ARBA" id="ARBA00023065"/>
    </source>
</evidence>
<keyword evidence="12" id="KW-0066">ATP synthesis</keyword>